<keyword evidence="2" id="KW-0813">Transport</keyword>
<evidence type="ECO:0000256" key="2">
    <source>
        <dbReference type="ARBA" id="ARBA00022448"/>
    </source>
</evidence>
<keyword evidence="7" id="KW-1185">Reference proteome</keyword>
<dbReference type="GO" id="GO:0015833">
    <property type="term" value="P:peptide transport"/>
    <property type="evidence" value="ECO:0007669"/>
    <property type="project" value="InterPro"/>
</dbReference>
<dbReference type="EMBL" id="JACBZS010000001">
    <property type="protein sequence ID" value="NYI72144.1"/>
    <property type="molecule type" value="Genomic_DNA"/>
</dbReference>
<dbReference type="CDD" id="cd03257">
    <property type="entry name" value="ABC_NikE_OppD_transporters"/>
    <property type="match status" value="2"/>
</dbReference>
<protein>
    <submittedName>
        <fullName evidence="6">Peptide/nickel transport system ATP-binding protein</fullName>
    </submittedName>
</protein>
<dbReference type="InterPro" id="IPR003439">
    <property type="entry name" value="ABC_transporter-like_ATP-bd"/>
</dbReference>
<comment type="similarity">
    <text evidence="1">Belongs to the ABC transporter superfamily.</text>
</comment>
<dbReference type="InterPro" id="IPR050319">
    <property type="entry name" value="ABC_transp_ATP-bind"/>
</dbReference>
<dbReference type="SUPFAM" id="SSF52540">
    <property type="entry name" value="P-loop containing nucleoside triphosphate hydrolases"/>
    <property type="match status" value="2"/>
</dbReference>
<dbReference type="PANTHER" id="PTHR43776:SF7">
    <property type="entry name" value="D,D-DIPEPTIDE TRANSPORT ATP-BINDING PROTEIN DDPF-RELATED"/>
    <property type="match status" value="1"/>
</dbReference>
<accession>A0A7Z0DB97</accession>
<evidence type="ECO:0000313" key="7">
    <source>
        <dbReference type="Proteomes" id="UP000527616"/>
    </source>
</evidence>
<evidence type="ECO:0000256" key="3">
    <source>
        <dbReference type="ARBA" id="ARBA00022741"/>
    </source>
</evidence>
<dbReference type="PANTHER" id="PTHR43776">
    <property type="entry name" value="TRANSPORT ATP-BINDING PROTEIN"/>
    <property type="match status" value="1"/>
</dbReference>
<keyword evidence="4 6" id="KW-0067">ATP-binding</keyword>
<dbReference type="InterPro" id="IPR013563">
    <property type="entry name" value="Oligopep_ABC_C"/>
</dbReference>
<evidence type="ECO:0000313" key="6">
    <source>
        <dbReference type="EMBL" id="NYI72144.1"/>
    </source>
</evidence>
<evidence type="ECO:0000256" key="4">
    <source>
        <dbReference type="ARBA" id="ARBA00022840"/>
    </source>
</evidence>
<dbReference type="Pfam" id="PF00005">
    <property type="entry name" value="ABC_tran"/>
    <property type="match status" value="2"/>
</dbReference>
<evidence type="ECO:0000256" key="1">
    <source>
        <dbReference type="ARBA" id="ARBA00005417"/>
    </source>
</evidence>
<keyword evidence="3" id="KW-0547">Nucleotide-binding</keyword>
<evidence type="ECO:0000259" key="5">
    <source>
        <dbReference type="PROSITE" id="PS50893"/>
    </source>
</evidence>
<proteinExistence type="inferred from homology"/>
<dbReference type="Proteomes" id="UP000527616">
    <property type="component" value="Unassembled WGS sequence"/>
</dbReference>
<name>A0A7Z0DB97_9ACTN</name>
<feature type="domain" description="ABC transporter" evidence="5">
    <location>
        <begin position="280"/>
        <end position="526"/>
    </location>
</feature>
<dbReference type="GO" id="GO:0055085">
    <property type="term" value="P:transmembrane transport"/>
    <property type="evidence" value="ECO:0007669"/>
    <property type="project" value="UniProtKB-ARBA"/>
</dbReference>
<dbReference type="NCBIfam" id="NF007739">
    <property type="entry name" value="PRK10419.1"/>
    <property type="match status" value="2"/>
</dbReference>
<dbReference type="AlphaFoldDB" id="A0A7Z0DB97"/>
<dbReference type="PROSITE" id="PS00211">
    <property type="entry name" value="ABC_TRANSPORTER_1"/>
    <property type="match status" value="2"/>
</dbReference>
<dbReference type="Pfam" id="PF08352">
    <property type="entry name" value="oligo_HPY"/>
    <property type="match status" value="2"/>
</dbReference>
<dbReference type="Gene3D" id="3.40.50.300">
    <property type="entry name" value="P-loop containing nucleotide triphosphate hydrolases"/>
    <property type="match status" value="2"/>
</dbReference>
<gene>
    <name evidence="6" type="ORF">GGQ54_002704</name>
</gene>
<dbReference type="GO" id="GO:0016887">
    <property type="term" value="F:ATP hydrolysis activity"/>
    <property type="evidence" value="ECO:0007669"/>
    <property type="project" value="InterPro"/>
</dbReference>
<reference evidence="6 7" key="1">
    <citation type="submission" date="2020-07" db="EMBL/GenBank/DDBJ databases">
        <title>Sequencing the genomes of 1000 actinobacteria strains.</title>
        <authorList>
            <person name="Klenk H.-P."/>
        </authorList>
    </citation>
    <scope>NUCLEOTIDE SEQUENCE [LARGE SCALE GENOMIC DNA]</scope>
    <source>
        <strain evidence="6 7">DSM 103164</strain>
    </source>
</reference>
<dbReference type="NCBIfam" id="NF008453">
    <property type="entry name" value="PRK11308.1"/>
    <property type="match status" value="2"/>
</dbReference>
<dbReference type="PROSITE" id="PS50893">
    <property type="entry name" value="ABC_TRANSPORTER_2"/>
    <property type="match status" value="2"/>
</dbReference>
<comment type="caution">
    <text evidence="6">The sequence shown here is derived from an EMBL/GenBank/DDBJ whole genome shotgun (WGS) entry which is preliminary data.</text>
</comment>
<feature type="domain" description="ABC transporter" evidence="5">
    <location>
        <begin position="8"/>
        <end position="255"/>
    </location>
</feature>
<dbReference type="InterPro" id="IPR003593">
    <property type="entry name" value="AAA+_ATPase"/>
</dbReference>
<dbReference type="InterPro" id="IPR017871">
    <property type="entry name" value="ABC_transporter-like_CS"/>
</dbReference>
<dbReference type="RefSeq" id="WP_179445878.1">
    <property type="nucleotide sequence ID" value="NZ_JACBZS010000001.1"/>
</dbReference>
<dbReference type="SMART" id="SM00382">
    <property type="entry name" value="AAA"/>
    <property type="match status" value="2"/>
</dbReference>
<dbReference type="GO" id="GO:0005524">
    <property type="term" value="F:ATP binding"/>
    <property type="evidence" value="ECO:0007669"/>
    <property type="project" value="UniProtKB-KW"/>
</dbReference>
<organism evidence="6 7">
    <name type="scientific">Naumannella cuiyingiana</name>
    <dbReference type="NCBI Taxonomy" id="1347891"/>
    <lineage>
        <taxon>Bacteria</taxon>
        <taxon>Bacillati</taxon>
        <taxon>Actinomycetota</taxon>
        <taxon>Actinomycetes</taxon>
        <taxon>Propionibacteriales</taxon>
        <taxon>Propionibacteriaceae</taxon>
        <taxon>Naumannella</taxon>
    </lineage>
</organism>
<sequence>MTDALLSIKDLRIGYRLADALAPAVRGVGLDVRRGECVAVVGESGSGKSSTAHALLGVLPDNAEVSGSARLGDIELIGARPRVLRAVRGRRIGFVPQDPMSALNPVQRIGDQVAEVLRIHRLADRRTARLRAIEALERAGLDRPAQRARQFPHQLSGGMRQRALIALATVADPALIVADEPTSALDVTVQRTILDRLAELSSASGAGVLLITHDLGVAAERADRLVVMRGGTVVEAGSVSDLIDRPREGYTRELLGAAPRLDTPPLVGARPEPSRPLLELRGVDVSFRLPRAAGADRTVAAVSGVDLTVERGETVGLVGESGSGKTTTARVALGLVRPDAGEASFDQAPLSGLRGEALRLLRRRIQVVQQNPYASLNPRWTLTEIISEPLAVFGIGDRAARAARVAELLDRVGLPTSYAGRLPRELSGGQRQRVSIARALAPQPDLIVCDEPVSALDVSVQARILRLLVDLQAEFGQGYLFISHDLAVVRQIAHRTAVLSAGRIVEVGPTEEVLARPRHDYTRTLLAAVPGAREPERSPA</sequence>
<dbReference type="InterPro" id="IPR027417">
    <property type="entry name" value="P-loop_NTPase"/>
</dbReference>